<gene>
    <name evidence="1" type="ORF">SSPSH_002030</name>
</gene>
<protein>
    <submittedName>
        <fullName evidence="1">GGDEF domain protein</fullName>
    </submittedName>
</protein>
<evidence type="ECO:0000313" key="1">
    <source>
        <dbReference type="EMBL" id="ERJ18953.1"/>
    </source>
</evidence>
<accession>A0ACB4V5N4</accession>
<keyword evidence="2" id="KW-1185">Reference proteome</keyword>
<organism evidence="1 2">
    <name type="scientific">Salinisphaera shabanensis E1L3A</name>
    <dbReference type="NCBI Taxonomy" id="1033802"/>
    <lineage>
        <taxon>Bacteria</taxon>
        <taxon>Pseudomonadati</taxon>
        <taxon>Pseudomonadota</taxon>
        <taxon>Gammaproteobacteria</taxon>
        <taxon>Salinisphaerales</taxon>
        <taxon>Salinisphaeraceae</taxon>
        <taxon>Salinisphaera</taxon>
    </lineage>
</organism>
<sequence length="225" mass="25492">MRDSATTRDSVARQFAAYIKTHRTVRQIRWITPDGMEQIRVERDGDAPVQRTGNALQDKSAQPYVQEALSLDSNDLYVSPMELNIENGRIETPHKPVMRFALGLHDIQDRPLRLLVVNFLAAHWLDAFHDSPLNMAGELMLFNQRGYWLIGPSERDEWGFALGHDATVARQYPFGWQAIREHDNGSAVTAGGLWSWRTIDPLAVVCKGASELHESSTVRILSRDD</sequence>
<proteinExistence type="predicted"/>
<comment type="caution">
    <text evidence="1">The sequence shown here is derived from an EMBL/GenBank/DDBJ whole genome shotgun (WGS) entry which is preliminary data.</text>
</comment>
<evidence type="ECO:0000313" key="2">
    <source>
        <dbReference type="Proteomes" id="UP000006242"/>
    </source>
</evidence>
<reference evidence="1 2" key="2">
    <citation type="journal article" date="2013" name="PLoS ONE">
        <title>INDIGO - INtegrated Data Warehouse of MIcrobial GenOmes with Examples from the Red Sea Extremophiles.</title>
        <authorList>
            <person name="Alam I."/>
            <person name="Antunes A."/>
            <person name="Kamau A.A."/>
            <person name="Ba Alawi W."/>
            <person name="Kalkatawi M."/>
            <person name="Stingl U."/>
            <person name="Bajic V.B."/>
        </authorList>
    </citation>
    <scope>NUCLEOTIDE SEQUENCE [LARGE SCALE GENOMIC DNA]</scope>
    <source>
        <strain evidence="1 2">E1L3A</strain>
    </source>
</reference>
<dbReference type="EMBL" id="AFNV02000013">
    <property type="protein sequence ID" value="ERJ18953.1"/>
    <property type="molecule type" value="Genomic_DNA"/>
</dbReference>
<name>A0ACB4V5N4_9GAMM</name>
<dbReference type="Proteomes" id="UP000006242">
    <property type="component" value="Unassembled WGS sequence"/>
</dbReference>
<reference evidence="1 2" key="1">
    <citation type="journal article" date="2011" name="J. Bacteriol.">
        <title>Genome sequence of Salinisphaera shabanensis, a gammaproteobacterium from the harsh, variable environment of the brine-seawater interface of the Shaban Deep in the Red Sea.</title>
        <authorList>
            <person name="Antunes A."/>
            <person name="Alam I."/>
            <person name="Bajic V.B."/>
            <person name="Stingl U."/>
        </authorList>
    </citation>
    <scope>NUCLEOTIDE SEQUENCE [LARGE SCALE GENOMIC DNA]</scope>
    <source>
        <strain evidence="1 2">E1L3A</strain>
    </source>
</reference>